<dbReference type="EMBL" id="EU826589">
    <property type="protein sequence ID" value="ACF47625.1"/>
    <property type="molecule type" value="mRNA"/>
</dbReference>
<feature type="chain" id="PRO_5002828426" evidence="2">
    <location>
        <begin position="22"/>
        <end position="161"/>
    </location>
</feature>
<evidence type="ECO:0000256" key="1">
    <source>
        <dbReference type="SAM" id="MobiDB-lite"/>
    </source>
</evidence>
<gene>
    <name evidence="3" type="primary">TIE</name>
</gene>
<keyword evidence="2" id="KW-0732">Signal</keyword>
<evidence type="ECO:0000313" key="3">
    <source>
        <dbReference type="EMBL" id="ACF47625.1"/>
    </source>
</evidence>
<dbReference type="PeptideAtlas" id="B5A951"/>
<organism evidence="3">
    <name type="scientific">Homo sapiens</name>
    <name type="common">Human</name>
    <dbReference type="NCBI Taxonomy" id="9606"/>
    <lineage>
        <taxon>Eukaryota</taxon>
        <taxon>Metazoa</taxon>
        <taxon>Chordata</taxon>
        <taxon>Craniata</taxon>
        <taxon>Vertebrata</taxon>
        <taxon>Euteleostomi</taxon>
        <taxon>Mammalia</taxon>
        <taxon>Eutheria</taxon>
        <taxon>Euarchontoglires</taxon>
        <taxon>Primates</taxon>
        <taxon>Haplorrhini</taxon>
        <taxon>Catarrhini</taxon>
        <taxon>Hominidae</taxon>
        <taxon>Homo</taxon>
    </lineage>
</organism>
<dbReference type="AlphaFoldDB" id="B5A951"/>
<proteinExistence type="evidence at transcript level"/>
<protein>
    <submittedName>
        <fullName evidence="3">Soluble TIE1 variant 4</fullName>
    </submittedName>
</protein>
<feature type="signal peptide" evidence="2">
    <location>
        <begin position="1"/>
        <end position="21"/>
    </location>
</feature>
<feature type="region of interest" description="Disordered" evidence="1">
    <location>
        <begin position="121"/>
        <end position="161"/>
    </location>
</feature>
<sequence>MVWRVPPFLLPILFLASHVGAAVDLTLLANLRLTDPQRFFLTCVSGEAGAGRGSDAWGPPLLLEKDDRIVRTPPGPPLRLARNGSHQVTLRGFSKPSDLVGVFSCVGGAGARRTRVIYVHNSPGGELGRRGDGAGKTRPLTHLPPRSPPASRQGHTHCEQR</sequence>
<evidence type="ECO:0000256" key="2">
    <source>
        <dbReference type="SAM" id="SignalP"/>
    </source>
</evidence>
<accession>B5A951</accession>
<dbReference type="ChiTaRS" id="TIE1">
    <property type="organism name" value="human"/>
</dbReference>
<name>B5A951_HUMAN</name>
<reference evidence="3" key="1">
    <citation type="journal article" date="2008" name="Arthritis Res. Ther.">
        <title>Novel splice variants derived from the receptor tyrosine kinase superfamily are potential therapeutics for rheumatoid arthritis.</title>
        <authorList>
            <person name="Jin P."/>
            <person name="Zhang J."/>
            <person name="Sumariwalla P.F."/>
            <person name="Ni I."/>
            <person name="Jorgensen B."/>
            <person name="Crawford D."/>
            <person name="Phillips S."/>
            <person name="Feldmann M."/>
            <person name="Shepard H.M."/>
            <person name="Paleolog E.M."/>
        </authorList>
    </citation>
    <scope>NUCLEOTIDE SEQUENCE</scope>
</reference>